<reference evidence="10 11" key="1">
    <citation type="submission" date="2020-08" db="EMBL/GenBank/DDBJ databases">
        <title>Plant Genome Project.</title>
        <authorList>
            <person name="Zhang R.-G."/>
        </authorList>
    </citation>
    <scope>NUCLEOTIDE SEQUENCE [LARGE SCALE GENOMIC DNA]</scope>
    <source>
        <tissue evidence="10">Rhizome</tissue>
    </source>
</reference>
<organism evidence="10 11">
    <name type="scientific">Zingiber officinale</name>
    <name type="common">Ginger</name>
    <name type="synonym">Amomum zingiber</name>
    <dbReference type="NCBI Taxonomy" id="94328"/>
    <lineage>
        <taxon>Eukaryota</taxon>
        <taxon>Viridiplantae</taxon>
        <taxon>Streptophyta</taxon>
        <taxon>Embryophyta</taxon>
        <taxon>Tracheophyta</taxon>
        <taxon>Spermatophyta</taxon>
        <taxon>Magnoliopsida</taxon>
        <taxon>Liliopsida</taxon>
        <taxon>Zingiberales</taxon>
        <taxon>Zingiberaceae</taxon>
        <taxon>Zingiber</taxon>
    </lineage>
</organism>
<dbReference type="GO" id="GO:0004672">
    <property type="term" value="F:protein kinase activity"/>
    <property type="evidence" value="ECO:0007669"/>
    <property type="project" value="InterPro"/>
</dbReference>
<dbReference type="InterPro" id="IPR032675">
    <property type="entry name" value="LRR_dom_sf"/>
</dbReference>
<evidence type="ECO:0000256" key="2">
    <source>
        <dbReference type="ARBA" id="ARBA00022614"/>
    </source>
</evidence>
<dbReference type="GO" id="GO:0005524">
    <property type="term" value="F:ATP binding"/>
    <property type="evidence" value="ECO:0007669"/>
    <property type="project" value="UniProtKB-UniRule"/>
</dbReference>
<evidence type="ECO:0000256" key="7">
    <source>
        <dbReference type="PROSITE-ProRule" id="PRU10141"/>
    </source>
</evidence>
<dbReference type="SUPFAM" id="SSF56112">
    <property type="entry name" value="Protein kinase-like (PK-like)"/>
    <property type="match status" value="1"/>
</dbReference>
<proteinExistence type="predicted"/>
<name>A0A8J5KUR0_ZINOF</name>
<protein>
    <recommendedName>
        <fullName evidence="9">Protein kinase domain-containing protein</fullName>
    </recommendedName>
</protein>
<evidence type="ECO:0000256" key="8">
    <source>
        <dbReference type="SAM" id="Phobius"/>
    </source>
</evidence>
<gene>
    <name evidence="10" type="ORF">ZIOFF_044790</name>
</gene>
<dbReference type="InterPro" id="IPR000719">
    <property type="entry name" value="Prot_kinase_dom"/>
</dbReference>
<keyword evidence="11" id="KW-1185">Reference proteome</keyword>
<dbReference type="SUPFAM" id="SSF52058">
    <property type="entry name" value="L domain-like"/>
    <property type="match status" value="1"/>
</dbReference>
<dbReference type="Gene3D" id="3.80.10.10">
    <property type="entry name" value="Ribonuclease Inhibitor"/>
    <property type="match status" value="1"/>
</dbReference>
<keyword evidence="2" id="KW-0433">Leucine-rich repeat</keyword>
<evidence type="ECO:0000259" key="9">
    <source>
        <dbReference type="PROSITE" id="PS50011"/>
    </source>
</evidence>
<feature type="binding site" evidence="7">
    <location>
        <position position="161"/>
    </location>
    <ligand>
        <name>ATP</name>
        <dbReference type="ChEBI" id="CHEBI:30616"/>
    </ligand>
</feature>
<dbReference type="Gene3D" id="3.30.200.20">
    <property type="entry name" value="Phosphorylase Kinase, domain 1"/>
    <property type="match status" value="1"/>
</dbReference>
<dbReference type="EMBL" id="JACMSC010000012">
    <property type="protein sequence ID" value="KAG6496914.1"/>
    <property type="molecule type" value="Genomic_DNA"/>
</dbReference>
<evidence type="ECO:0000256" key="3">
    <source>
        <dbReference type="ARBA" id="ARBA00022692"/>
    </source>
</evidence>
<keyword evidence="4" id="KW-0677">Repeat</keyword>
<dbReference type="PROSITE" id="PS50011">
    <property type="entry name" value="PROTEIN_KINASE_DOM"/>
    <property type="match status" value="1"/>
</dbReference>
<evidence type="ECO:0000313" key="10">
    <source>
        <dbReference type="EMBL" id="KAG6496914.1"/>
    </source>
</evidence>
<evidence type="ECO:0000256" key="5">
    <source>
        <dbReference type="ARBA" id="ARBA00022989"/>
    </source>
</evidence>
<evidence type="ECO:0000256" key="4">
    <source>
        <dbReference type="ARBA" id="ARBA00022737"/>
    </source>
</evidence>
<dbReference type="InterPro" id="IPR011009">
    <property type="entry name" value="Kinase-like_dom_sf"/>
</dbReference>
<keyword evidence="7" id="KW-0547">Nucleotide-binding</keyword>
<feature type="domain" description="Protein kinase" evidence="9">
    <location>
        <begin position="134"/>
        <end position="161"/>
    </location>
</feature>
<dbReference type="PROSITE" id="PS00107">
    <property type="entry name" value="PROTEIN_KINASE_ATP"/>
    <property type="match status" value="1"/>
</dbReference>
<keyword evidence="5 8" id="KW-1133">Transmembrane helix</keyword>
<dbReference type="AlphaFoldDB" id="A0A8J5KUR0"/>
<accession>A0A8J5KUR0</accession>
<dbReference type="Proteomes" id="UP000734854">
    <property type="component" value="Unassembled WGS sequence"/>
</dbReference>
<comment type="subcellular location">
    <subcellularLocation>
        <location evidence="1">Cell membrane</location>
        <topology evidence="1">Single-pass membrane protein</topology>
    </subcellularLocation>
</comment>
<dbReference type="InterPro" id="IPR051809">
    <property type="entry name" value="Plant_receptor-like_S/T_kinase"/>
</dbReference>
<dbReference type="PANTHER" id="PTHR27008:SF596">
    <property type="entry name" value="OS02G0215500 PROTEIN"/>
    <property type="match status" value="1"/>
</dbReference>
<keyword evidence="6 8" id="KW-0472">Membrane</keyword>
<comment type="caution">
    <text evidence="10">The sequence shown here is derived from an EMBL/GenBank/DDBJ whole genome shotgun (WGS) entry which is preliminary data.</text>
</comment>
<dbReference type="GO" id="GO:0005886">
    <property type="term" value="C:plasma membrane"/>
    <property type="evidence" value="ECO:0007669"/>
    <property type="project" value="UniProtKB-SubCell"/>
</dbReference>
<feature type="transmembrane region" description="Helical" evidence="8">
    <location>
        <begin position="79"/>
        <end position="98"/>
    </location>
</feature>
<dbReference type="PANTHER" id="PTHR27008">
    <property type="entry name" value="OS04G0122200 PROTEIN"/>
    <property type="match status" value="1"/>
</dbReference>
<keyword evidence="3 8" id="KW-0812">Transmembrane</keyword>
<sequence length="161" mass="17149">MLSGKVPSSIYNLSGLYYFNVGNDQLHGDLPSDIGHTLPKLQFLGMYGNQFQGSIPISLANASGLEETKRKSTSVIRNTLPIVAGAVILCLLACLLLVRGVPNRSRMKSSSLESNGSQYPRVSYADLHKATDGFASSNLIGSGSFGSVYRGTHNGQLVAVK</sequence>
<evidence type="ECO:0000313" key="11">
    <source>
        <dbReference type="Proteomes" id="UP000734854"/>
    </source>
</evidence>
<evidence type="ECO:0000256" key="6">
    <source>
        <dbReference type="ARBA" id="ARBA00023136"/>
    </source>
</evidence>
<dbReference type="InterPro" id="IPR017441">
    <property type="entry name" value="Protein_kinase_ATP_BS"/>
</dbReference>
<keyword evidence="7" id="KW-0067">ATP-binding</keyword>
<evidence type="ECO:0000256" key="1">
    <source>
        <dbReference type="ARBA" id="ARBA00004162"/>
    </source>
</evidence>